<dbReference type="PANTHER" id="PTHR46401:SF2">
    <property type="entry name" value="GLYCOSYLTRANSFERASE WBBK-RELATED"/>
    <property type="match status" value="1"/>
</dbReference>
<name>A0A0G0IYT2_9BACT</name>
<feature type="domain" description="Glycosyl transferase family 1" evidence="2">
    <location>
        <begin position="260"/>
        <end position="340"/>
    </location>
</feature>
<dbReference type="STRING" id="1618583.US75_C0008G0010"/>
<protein>
    <submittedName>
        <fullName evidence="4">Glycosyl transferase group 1</fullName>
    </submittedName>
</protein>
<evidence type="ECO:0000259" key="2">
    <source>
        <dbReference type="Pfam" id="PF00534"/>
    </source>
</evidence>
<feature type="domain" description="Glycosyltransferase subfamily 4-like N-terminal" evidence="3">
    <location>
        <begin position="11"/>
        <end position="195"/>
    </location>
</feature>
<evidence type="ECO:0000313" key="5">
    <source>
        <dbReference type="Proteomes" id="UP000034096"/>
    </source>
</evidence>
<accession>A0A0G0IYT2</accession>
<dbReference type="InterPro" id="IPR001296">
    <property type="entry name" value="Glyco_trans_1"/>
</dbReference>
<keyword evidence="1 4" id="KW-0808">Transferase</keyword>
<proteinExistence type="predicted"/>
<dbReference type="InterPro" id="IPR028098">
    <property type="entry name" value="Glyco_trans_4-like_N"/>
</dbReference>
<evidence type="ECO:0000313" key="4">
    <source>
        <dbReference type="EMBL" id="KKQ56215.1"/>
    </source>
</evidence>
<evidence type="ECO:0000259" key="3">
    <source>
        <dbReference type="Pfam" id="PF13439"/>
    </source>
</evidence>
<dbReference type="Proteomes" id="UP000034096">
    <property type="component" value="Unassembled WGS sequence"/>
</dbReference>
<sequence length="374" mass="43824">MNIAVYHNVPPGGARRTVLEEVKYLSKKHVVDFYLTSPRYPDIMDVKPYVRNCFNWDFSVKNRLPSFLNRLKMDLDVFIKLKQLHKNIADEINRRNYDIVLAHSDEYLEAPYLLRYLKTNSIYFCHEPLRMVYEDELKFNKKVIFYKYLYEKTVRIMKKYDERSNVYSADLIVTSSRFTKDNILKYYNVGSVVCYLGADSMIFKPGKNKTKRLLFIGNKNSMEGYDLACKIIKLLKLNYFTLKVLDFKNKKMKITNDFVLSKEYSKSFATLCLDQNEPFGLKAIESMACGTPVLAVNEGGYRESVIDGVTGYLLPRNAKAFAYKIIELNNHPSLYKKMSNDCVKVVGKKWSWEDHGKRLEKSLEKLVNFKRALR</sequence>
<dbReference type="GO" id="GO:0016757">
    <property type="term" value="F:glycosyltransferase activity"/>
    <property type="evidence" value="ECO:0007669"/>
    <property type="project" value="InterPro"/>
</dbReference>
<dbReference type="CDD" id="cd03801">
    <property type="entry name" value="GT4_PimA-like"/>
    <property type="match status" value="1"/>
</dbReference>
<dbReference type="Pfam" id="PF00534">
    <property type="entry name" value="Glycos_transf_1"/>
    <property type="match status" value="1"/>
</dbReference>
<dbReference type="Pfam" id="PF13439">
    <property type="entry name" value="Glyco_transf_4"/>
    <property type="match status" value="1"/>
</dbReference>
<reference evidence="4 5" key="1">
    <citation type="journal article" date="2015" name="Nature">
        <title>rRNA introns, odd ribosomes, and small enigmatic genomes across a large radiation of phyla.</title>
        <authorList>
            <person name="Brown C.T."/>
            <person name="Hug L.A."/>
            <person name="Thomas B.C."/>
            <person name="Sharon I."/>
            <person name="Castelle C.J."/>
            <person name="Singh A."/>
            <person name="Wilkins M.J."/>
            <person name="Williams K.H."/>
            <person name="Banfield J.F."/>
        </authorList>
    </citation>
    <scope>NUCLEOTIDE SEQUENCE [LARGE SCALE GENOMIC DNA]</scope>
</reference>
<dbReference type="EMBL" id="LBUE01000008">
    <property type="protein sequence ID" value="KKQ56215.1"/>
    <property type="molecule type" value="Genomic_DNA"/>
</dbReference>
<comment type="caution">
    <text evidence="4">The sequence shown here is derived from an EMBL/GenBank/DDBJ whole genome shotgun (WGS) entry which is preliminary data.</text>
</comment>
<gene>
    <name evidence="4" type="ORF">US75_C0008G0010</name>
</gene>
<organism evidence="4 5">
    <name type="scientific">Candidatus Woesebacteria bacterium GW2011_GWC1_38_13</name>
    <dbReference type="NCBI Taxonomy" id="1618583"/>
    <lineage>
        <taxon>Bacteria</taxon>
        <taxon>Candidatus Woeseibacteriota</taxon>
    </lineage>
</organism>
<evidence type="ECO:0000256" key="1">
    <source>
        <dbReference type="ARBA" id="ARBA00022679"/>
    </source>
</evidence>
<dbReference type="GO" id="GO:0009103">
    <property type="term" value="P:lipopolysaccharide biosynthetic process"/>
    <property type="evidence" value="ECO:0007669"/>
    <property type="project" value="TreeGrafter"/>
</dbReference>
<dbReference type="Gene3D" id="3.40.50.2000">
    <property type="entry name" value="Glycogen Phosphorylase B"/>
    <property type="match status" value="2"/>
</dbReference>
<dbReference type="AlphaFoldDB" id="A0A0G0IYT2"/>
<dbReference type="SUPFAM" id="SSF53756">
    <property type="entry name" value="UDP-Glycosyltransferase/glycogen phosphorylase"/>
    <property type="match status" value="1"/>
</dbReference>
<dbReference type="PANTHER" id="PTHR46401">
    <property type="entry name" value="GLYCOSYLTRANSFERASE WBBK-RELATED"/>
    <property type="match status" value="1"/>
</dbReference>